<dbReference type="PANTHER" id="PTHR43051">
    <property type="entry name" value="POLYNUCLEOTIDE ADENYLYLTRANSFERASE FAMILY PROTEIN"/>
    <property type="match status" value="1"/>
</dbReference>
<dbReference type="Gene3D" id="3.30.460.10">
    <property type="entry name" value="Beta Polymerase, domain 2"/>
    <property type="match status" value="1"/>
</dbReference>
<organism evidence="12 13">
    <name type="scientific">Candidatus Photodesmus blepharonis</name>
    <dbReference type="NCBI Taxonomy" id="1179155"/>
    <lineage>
        <taxon>Bacteria</taxon>
        <taxon>Pseudomonadati</taxon>
        <taxon>Pseudomonadota</taxon>
        <taxon>Gammaproteobacteria</taxon>
        <taxon>Vibrionales</taxon>
        <taxon>Vibrionaceae</taxon>
        <taxon>Candidatus Photodesmus</taxon>
    </lineage>
</organism>
<dbReference type="STRING" id="1179155.CF67_03056"/>
<feature type="domain" description="Poly A polymerase head" evidence="9">
    <location>
        <begin position="34"/>
        <end position="163"/>
    </location>
</feature>
<dbReference type="CDD" id="cd05398">
    <property type="entry name" value="NT_ClassII-CCAase"/>
    <property type="match status" value="1"/>
</dbReference>
<gene>
    <name evidence="7 12" type="primary">pcnB</name>
    <name evidence="12" type="ORF">CF67_03056</name>
</gene>
<evidence type="ECO:0000259" key="11">
    <source>
        <dbReference type="Pfam" id="PF12627"/>
    </source>
</evidence>
<evidence type="ECO:0000313" key="13">
    <source>
        <dbReference type="Proteomes" id="UP000053784"/>
    </source>
</evidence>
<dbReference type="GO" id="GO:0003723">
    <property type="term" value="F:RNA binding"/>
    <property type="evidence" value="ECO:0007669"/>
    <property type="project" value="UniProtKB-UniRule"/>
</dbReference>
<dbReference type="InterPro" id="IPR002646">
    <property type="entry name" value="PolA_pol_head_dom"/>
</dbReference>
<dbReference type="EC" id="2.7.7.19" evidence="7"/>
<dbReference type="Pfam" id="PF01743">
    <property type="entry name" value="PolyA_pol"/>
    <property type="match status" value="1"/>
</dbReference>
<protein>
    <recommendedName>
        <fullName evidence="7">Poly(A) polymerase I</fullName>
        <shortName evidence="7">PAP I</shortName>
        <ecNumber evidence="7">2.7.7.19</ecNumber>
    </recommendedName>
</protein>
<evidence type="ECO:0000313" key="12">
    <source>
        <dbReference type="EMBL" id="KEY91226.1"/>
    </source>
</evidence>
<feature type="active site" evidence="7">
    <location>
        <position position="52"/>
    </location>
</feature>
<accession>A0A084CN47</accession>
<evidence type="ECO:0000259" key="9">
    <source>
        <dbReference type="Pfam" id="PF01743"/>
    </source>
</evidence>
<comment type="similarity">
    <text evidence="7 8">Belongs to the tRNA nucleotidyltransferase/poly(A) polymerase family.</text>
</comment>
<feature type="domain" description="Polymerase A arginine-rich C-terminal" evidence="10">
    <location>
        <begin position="310"/>
        <end position="415"/>
    </location>
</feature>
<dbReference type="OrthoDB" id="9805698at2"/>
<keyword evidence="4 7" id="KW-0067">ATP-binding</keyword>
<dbReference type="InterPro" id="IPR052191">
    <property type="entry name" value="tRNA_ntf/polyA_polymerase_I"/>
</dbReference>
<dbReference type="GO" id="GO:1990817">
    <property type="term" value="F:poly(A) RNA polymerase activity"/>
    <property type="evidence" value="ECO:0007669"/>
    <property type="project" value="UniProtKB-UniRule"/>
</dbReference>
<evidence type="ECO:0000259" key="10">
    <source>
        <dbReference type="Pfam" id="PF12626"/>
    </source>
</evidence>
<dbReference type="eggNOG" id="COG0617">
    <property type="taxonomic scope" value="Bacteria"/>
</dbReference>
<dbReference type="GO" id="GO:0006397">
    <property type="term" value="P:mRNA processing"/>
    <property type="evidence" value="ECO:0007669"/>
    <property type="project" value="UniProtKB-KW"/>
</dbReference>
<evidence type="ECO:0000256" key="4">
    <source>
        <dbReference type="ARBA" id="ARBA00022840"/>
    </source>
</evidence>
<keyword evidence="6 7" id="KW-0804">Transcription</keyword>
<dbReference type="InterPro" id="IPR025866">
    <property type="entry name" value="PolyA_pol_arg_C_dom"/>
</dbReference>
<evidence type="ECO:0000256" key="1">
    <source>
        <dbReference type="ARBA" id="ARBA00022664"/>
    </source>
</evidence>
<evidence type="ECO:0000256" key="3">
    <source>
        <dbReference type="ARBA" id="ARBA00022741"/>
    </source>
</evidence>
<dbReference type="Pfam" id="PF12626">
    <property type="entry name" value="PolyA_pol_arg_C"/>
    <property type="match status" value="1"/>
</dbReference>
<dbReference type="EMBL" id="JGVK01000022">
    <property type="protein sequence ID" value="KEY91226.1"/>
    <property type="molecule type" value="Genomic_DNA"/>
</dbReference>
<keyword evidence="2 7" id="KW-0808">Transferase</keyword>
<keyword evidence="5 7" id="KW-0694">RNA-binding</keyword>
<dbReference type="NCBIfam" id="TIGR01942">
    <property type="entry name" value="pcnB"/>
    <property type="match status" value="1"/>
</dbReference>
<dbReference type="HAMAP" id="MF_00957">
    <property type="entry name" value="PolyA_pol"/>
    <property type="match status" value="1"/>
</dbReference>
<evidence type="ECO:0000256" key="7">
    <source>
        <dbReference type="HAMAP-Rule" id="MF_00957"/>
    </source>
</evidence>
<dbReference type="SUPFAM" id="SSF81891">
    <property type="entry name" value="Poly A polymerase C-terminal region-like"/>
    <property type="match status" value="1"/>
</dbReference>
<dbReference type="InterPro" id="IPR043519">
    <property type="entry name" value="NT_sf"/>
</dbReference>
<keyword evidence="13" id="KW-1185">Reference proteome</keyword>
<dbReference type="Pfam" id="PF12627">
    <property type="entry name" value="PolyA_pol_RNAbd"/>
    <property type="match status" value="1"/>
</dbReference>
<feature type="domain" description="tRNA nucleotidyltransferase/poly(A) polymerase RNA and SrmB- binding" evidence="11">
    <location>
        <begin position="190"/>
        <end position="251"/>
    </location>
</feature>
<evidence type="ECO:0000256" key="8">
    <source>
        <dbReference type="RuleBase" id="RU003953"/>
    </source>
</evidence>
<dbReference type="InterPro" id="IPR032828">
    <property type="entry name" value="PolyA_RNA-bd"/>
</dbReference>
<reference evidence="12 13" key="1">
    <citation type="submission" date="2014-03" db="EMBL/GenBank/DDBJ databases">
        <title>Selection and divergence in the genomes of co-occurring obligate luminous symbionts with specific hosts.</title>
        <authorList>
            <person name="Hendry T.A."/>
            <person name="de Wet J.R."/>
            <person name="Dunlap P.V."/>
        </authorList>
    </citation>
    <scope>NUCLEOTIDE SEQUENCE [LARGE SCALE GENOMIC DNA]</scope>
    <source>
        <strain evidence="12 13">Ppalp.1</strain>
    </source>
</reference>
<dbReference type="GO" id="GO:0043633">
    <property type="term" value="P:polyadenylation-dependent RNA catabolic process"/>
    <property type="evidence" value="ECO:0007669"/>
    <property type="project" value="InterPro"/>
</dbReference>
<comment type="function">
    <text evidence="7">Adds poly(A) tail to the 3' end of many RNAs, which usually targets these RNAs for decay. Plays a significant role in the global control of gene expression, through influencing the rate of transcript degradation, and in the general RNA quality control.</text>
</comment>
<dbReference type="AlphaFoldDB" id="A0A084CN47"/>
<feature type="active site" evidence="7">
    <location>
        <position position="54"/>
    </location>
</feature>
<name>A0A084CN47_9GAMM</name>
<evidence type="ECO:0000256" key="5">
    <source>
        <dbReference type="ARBA" id="ARBA00022884"/>
    </source>
</evidence>
<dbReference type="SUPFAM" id="SSF81301">
    <property type="entry name" value="Nucleotidyltransferase"/>
    <property type="match status" value="1"/>
</dbReference>
<evidence type="ECO:0000256" key="2">
    <source>
        <dbReference type="ARBA" id="ARBA00022679"/>
    </source>
</evidence>
<dbReference type="RefSeq" id="WP_052538080.1">
    <property type="nucleotide sequence ID" value="NZ_JGVK01000022.1"/>
</dbReference>
<keyword evidence="3 7" id="KW-0547">Nucleotide-binding</keyword>
<dbReference type="FunFam" id="3.30.460.10:FF:000035">
    <property type="entry name" value="Poly(A) polymerase I"/>
    <property type="match status" value="1"/>
</dbReference>
<dbReference type="Gene3D" id="1.10.3090.10">
    <property type="entry name" value="cca-adding enzyme, domain 2"/>
    <property type="match status" value="1"/>
</dbReference>
<proteinExistence type="inferred from homology"/>
<dbReference type="InterPro" id="IPR010206">
    <property type="entry name" value="PolA_pol_I"/>
</dbReference>
<dbReference type="Proteomes" id="UP000053784">
    <property type="component" value="Unassembled WGS sequence"/>
</dbReference>
<evidence type="ECO:0000256" key="6">
    <source>
        <dbReference type="ARBA" id="ARBA00023163"/>
    </source>
</evidence>
<dbReference type="GO" id="GO:0005524">
    <property type="term" value="F:ATP binding"/>
    <property type="evidence" value="ECO:0007669"/>
    <property type="project" value="UniProtKB-UniRule"/>
</dbReference>
<keyword evidence="1 7" id="KW-0507">mRNA processing</keyword>
<comment type="catalytic activity">
    <reaction evidence="7">
        <text>RNA(n) + ATP = RNA(n)-3'-adenine ribonucleotide + diphosphate</text>
        <dbReference type="Rhea" id="RHEA:11332"/>
        <dbReference type="Rhea" id="RHEA-COMP:14527"/>
        <dbReference type="Rhea" id="RHEA-COMP:17347"/>
        <dbReference type="ChEBI" id="CHEBI:30616"/>
        <dbReference type="ChEBI" id="CHEBI:33019"/>
        <dbReference type="ChEBI" id="CHEBI:140395"/>
        <dbReference type="ChEBI" id="CHEBI:173115"/>
        <dbReference type="EC" id="2.7.7.19"/>
    </reaction>
</comment>
<feature type="active site" evidence="7">
    <location>
        <position position="132"/>
    </location>
</feature>
<dbReference type="PANTHER" id="PTHR43051:SF1">
    <property type="entry name" value="POLYNUCLEOTIDE ADENYLYLTRANSFERASE FAMILY PROTEIN"/>
    <property type="match status" value="1"/>
</dbReference>
<comment type="caution">
    <text evidence="12">The sequence shown here is derived from an EMBL/GenBank/DDBJ whole genome shotgun (WGS) entry which is preliminary data.</text>
</comment>
<sequence>MNIITHKKHNISFKKISKNALKVLCRLQKAGFEVYFVGGGVRDLLLERIPKDFDVTTNATPEQIKRLFKNCRLIGRRFRLAHVVFGRDVVEVATFRGYHRKPAKSVFAQSKKGILLRDNVYGTVNQDAERRDFTINAMYYSINDYSIYDYVGGIGDLEDKLIRLIGDPKTRYREDPVRILRAIRFAAKLNFNIEKDTAEPIEELGHLLQDVSASRLYEELLKLFQSGYGLKTCRLMRKYNLFQHLFPTISEDCANKDYSSFSERMLDSVLGSTDLRVKKGQKINPAFIFVAMLWYPLNVLSARLVRERSLNHYDAFMQASNIILNKQIKTIAIPRRHIATIREIWQLQFHLPIRSGRRAFRLMKLNKFRAGFDFLEMRAEIEGKEIERLSKWWTIFQNVGFSMRQTMVEKLDDPDSRA</sequence>